<comment type="caution">
    <text evidence="1">The sequence shown here is derived from an EMBL/GenBank/DDBJ whole genome shotgun (WGS) entry which is preliminary data.</text>
</comment>
<evidence type="ECO:0000313" key="1">
    <source>
        <dbReference type="EMBL" id="RWR94639.1"/>
    </source>
</evidence>
<name>A0A443PV56_9MAGN</name>
<accession>A0A443PV56</accession>
<gene>
    <name evidence="1" type="ORF">CKAN_02394100</name>
</gene>
<dbReference type="EMBL" id="QPKB01000011">
    <property type="protein sequence ID" value="RWR94639.1"/>
    <property type="molecule type" value="Genomic_DNA"/>
</dbReference>
<reference evidence="1 2" key="1">
    <citation type="journal article" date="2019" name="Nat. Plants">
        <title>Stout camphor tree genome fills gaps in understanding of flowering plant genome evolution.</title>
        <authorList>
            <person name="Chaw S.M."/>
            <person name="Liu Y.C."/>
            <person name="Wu Y.W."/>
            <person name="Wang H.Y."/>
            <person name="Lin C.I."/>
            <person name="Wu C.S."/>
            <person name="Ke H.M."/>
            <person name="Chang L.Y."/>
            <person name="Hsu C.Y."/>
            <person name="Yang H.T."/>
            <person name="Sudianto E."/>
            <person name="Hsu M.H."/>
            <person name="Wu K.P."/>
            <person name="Wang L.N."/>
            <person name="Leebens-Mack J.H."/>
            <person name="Tsai I.J."/>
        </authorList>
    </citation>
    <scope>NUCLEOTIDE SEQUENCE [LARGE SCALE GENOMIC DNA]</scope>
    <source>
        <strain evidence="2">cv. Chaw 1501</strain>
        <tissue evidence="1">Young leaves</tissue>
    </source>
</reference>
<dbReference type="PANTHER" id="PTHR35307">
    <property type="entry name" value="PROTEIN, PUTATIVE-RELATED"/>
    <property type="match status" value="1"/>
</dbReference>
<dbReference type="AlphaFoldDB" id="A0A443PV56"/>
<protein>
    <submittedName>
        <fullName evidence="1">Uncharacterized protein</fullName>
    </submittedName>
</protein>
<evidence type="ECO:0000313" key="2">
    <source>
        <dbReference type="Proteomes" id="UP000283530"/>
    </source>
</evidence>
<keyword evidence="2" id="KW-1185">Reference proteome</keyword>
<sequence>MYRLYQTNLLKRLGTADMFEWLQKVIADMLAACLSNLPRVISTEFSSLPIELREENIRDAAHLIGEAEEILTKLDIDQFPESTTDIDDWFLNKQIQNGSGRIPV</sequence>
<dbReference type="OrthoDB" id="1915303at2759"/>
<dbReference type="PANTHER" id="PTHR35307:SF3">
    <property type="entry name" value="DUF4220 DOMAIN-CONTAINING PROTEIN"/>
    <property type="match status" value="1"/>
</dbReference>
<dbReference type="Proteomes" id="UP000283530">
    <property type="component" value="Unassembled WGS sequence"/>
</dbReference>
<organism evidence="1 2">
    <name type="scientific">Cinnamomum micranthum f. kanehirae</name>
    <dbReference type="NCBI Taxonomy" id="337451"/>
    <lineage>
        <taxon>Eukaryota</taxon>
        <taxon>Viridiplantae</taxon>
        <taxon>Streptophyta</taxon>
        <taxon>Embryophyta</taxon>
        <taxon>Tracheophyta</taxon>
        <taxon>Spermatophyta</taxon>
        <taxon>Magnoliopsida</taxon>
        <taxon>Magnoliidae</taxon>
        <taxon>Laurales</taxon>
        <taxon>Lauraceae</taxon>
        <taxon>Cinnamomum</taxon>
    </lineage>
</organism>
<proteinExistence type="predicted"/>